<gene>
    <name evidence="2" type="ORF">KX928_23865</name>
</gene>
<dbReference type="RefSeq" id="WP_219508135.1">
    <property type="nucleotide sequence ID" value="NZ_JAHXDN010000012.1"/>
</dbReference>
<dbReference type="AlphaFoldDB" id="A0A9X1G081"/>
<feature type="transmembrane region" description="Helical" evidence="1">
    <location>
        <begin position="462"/>
        <end position="481"/>
    </location>
</feature>
<dbReference type="GO" id="GO:0005886">
    <property type="term" value="C:plasma membrane"/>
    <property type="evidence" value="ECO:0007669"/>
    <property type="project" value="TreeGrafter"/>
</dbReference>
<dbReference type="GO" id="GO:0042910">
    <property type="term" value="F:xenobiotic transmembrane transporter activity"/>
    <property type="evidence" value="ECO:0007669"/>
    <property type="project" value="TreeGrafter"/>
</dbReference>
<accession>A0A9X1G081</accession>
<feature type="transmembrane region" description="Helical" evidence="1">
    <location>
        <begin position="387"/>
        <end position="409"/>
    </location>
</feature>
<proteinExistence type="predicted"/>
<feature type="transmembrane region" description="Helical" evidence="1">
    <location>
        <begin position="911"/>
        <end position="937"/>
    </location>
</feature>
<keyword evidence="1" id="KW-0472">Membrane</keyword>
<feature type="transmembrane region" description="Helical" evidence="1">
    <location>
        <begin position="886"/>
        <end position="904"/>
    </location>
</feature>
<dbReference type="InterPro" id="IPR001036">
    <property type="entry name" value="Acrflvin-R"/>
</dbReference>
<dbReference type="PANTHER" id="PTHR32063:SF18">
    <property type="entry name" value="CATION EFFLUX SYSTEM PROTEIN"/>
    <property type="match status" value="1"/>
</dbReference>
<comment type="caution">
    <text evidence="2">The sequence shown here is derived from an EMBL/GenBank/DDBJ whole genome shotgun (WGS) entry which is preliminary data.</text>
</comment>
<sequence length="1032" mass="110187">MLTRLVFNPRILALSLLFLAAVGLGAIQTVPRSEDPTIKARIAGITTVYPGASATRVEAFVTQVIEDELRTLAEIEELSSTSRVGVSIVQVTLADQITEVEPIWSLVRDRLADIRSLLPAGTTAPDLNEDGGYAYTVAYAVSASDGRDVDRLILQRYAEALSDVLRAAPGTEYVAQHGSSPEVVEVIIDEMALQAAGQDVQSVASALSSADARNSAGTLSNEVTSLTVELSNTLDSLDRLRQIPISRDGAGALVLGDIATIQRTVAQPPVATALYNGDLAVLVGTRMEPGLRVDLWVPTVLEAVEVFTDRRVEGIDIDLVFEQQSYTEDRLLSVVTSLIQGLMIVVAILFFTMGIRSALAVGLAIPMTALLTAAMFPLAGISFHQMSIIGIVVALGLMVDNAIIMTNDIREDLAQGSDHGVAVSKAYKKLFFPLMASTVTTMLAFSPIALLPGPAGEFVGPLSVAVLCALFSSFVISMYVIPAISPHLFKSGTAGRGFLANGISSKVLSVPFRAFVGFFVRRPIVGLTFCGAPAVLGILSLSTVPTEFFPAMDRDQFRIEVMMPQSTIITRTQEVAERIEAELLQTEGVTQTLVSIGAASPQLYFNTISSESANPAFADFIVNTDGHERTDELIPHLQDRLSMMFPEARVIVIGYGFGPPGATPIELQMFGPDMEVLEEYGQIAAGILANVPEVVGADVSLHRDAVQVQVTVNDETARLVGLDASTIAGQLNAALSGQTGGFVVEASEQLPISVRFAKSARSRIADINDFALFVPGTQTPAGIPLTGLADINLVPAWVDIDRLDGERIQTVSSNVTYQTIAAPVQADFERALEEAGFEMPPGYRYAFGGAQEQRSDAVARLMSQVVTLVLLALTILVLAFNSFRRMGVVLITGILTAGFAFLVLKLTGFAFGFIIIIGVMGLIGVGLNMSIVMIAALDEDDGARSGKVDRIIDVVCGPTARHIWSTTITTAGGFIPLMLIGGDFWPPFAYVFAGGLLLLTIVAYIYTPCMYRLLLVRRAEHDIVPAQTAVKA</sequence>
<feature type="transmembrane region" description="Helical" evidence="1">
    <location>
        <begin position="988"/>
        <end position="1007"/>
    </location>
</feature>
<feature type="transmembrane region" description="Helical" evidence="1">
    <location>
        <begin position="430"/>
        <end position="450"/>
    </location>
</feature>
<dbReference type="Proteomes" id="UP001138661">
    <property type="component" value="Unassembled WGS sequence"/>
</dbReference>
<name>A0A9X1G081_9RHOB</name>
<protein>
    <submittedName>
        <fullName evidence="2">Efflux RND transporter permease subunit</fullName>
    </submittedName>
</protein>
<keyword evidence="1" id="KW-1133">Transmembrane helix</keyword>
<feature type="transmembrane region" description="Helical" evidence="1">
    <location>
        <begin position="331"/>
        <end position="351"/>
    </location>
</feature>
<reference evidence="2" key="1">
    <citation type="submission" date="2021-07" db="EMBL/GenBank/DDBJ databases">
        <title>Roseobacter insulae sp. nov., isolated from a tidal flat.</title>
        <authorList>
            <person name="Park S."/>
            <person name="Yoon J.-H."/>
        </authorList>
    </citation>
    <scope>NUCLEOTIDE SEQUENCE</scope>
    <source>
        <strain evidence="2">YSTF-M11</strain>
    </source>
</reference>
<feature type="transmembrane region" description="Helical" evidence="1">
    <location>
        <begin position="861"/>
        <end position="880"/>
    </location>
</feature>
<evidence type="ECO:0000256" key="1">
    <source>
        <dbReference type="SAM" id="Phobius"/>
    </source>
</evidence>
<keyword evidence="1" id="KW-0812">Transmembrane</keyword>
<feature type="transmembrane region" description="Helical" evidence="1">
    <location>
        <begin position="358"/>
        <end position="381"/>
    </location>
</feature>
<dbReference type="EMBL" id="JAHXDN010000012">
    <property type="protein sequence ID" value="MBW4710838.1"/>
    <property type="molecule type" value="Genomic_DNA"/>
</dbReference>
<evidence type="ECO:0000313" key="2">
    <source>
        <dbReference type="EMBL" id="MBW4710838.1"/>
    </source>
</evidence>
<evidence type="ECO:0000313" key="3">
    <source>
        <dbReference type="Proteomes" id="UP001138661"/>
    </source>
</evidence>
<dbReference type="PANTHER" id="PTHR32063">
    <property type="match status" value="1"/>
</dbReference>
<organism evidence="2 3">
    <name type="scientific">Roseobacter insulae</name>
    <dbReference type="NCBI Taxonomy" id="2859783"/>
    <lineage>
        <taxon>Bacteria</taxon>
        <taxon>Pseudomonadati</taxon>
        <taxon>Pseudomonadota</taxon>
        <taxon>Alphaproteobacteria</taxon>
        <taxon>Rhodobacterales</taxon>
        <taxon>Roseobacteraceae</taxon>
        <taxon>Roseobacter</taxon>
    </lineage>
</organism>
<keyword evidence="3" id="KW-1185">Reference proteome</keyword>
<dbReference type="Pfam" id="PF00873">
    <property type="entry name" value="ACR_tran"/>
    <property type="match status" value="1"/>
</dbReference>